<dbReference type="InterPro" id="IPR001344">
    <property type="entry name" value="Chloro_AB-bd_pln"/>
</dbReference>
<evidence type="ECO:0000256" key="7">
    <source>
        <dbReference type="ARBA" id="ARBA00023243"/>
    </source>
</evidence>
<evidence type="ECO:0000256" key="5">
    <source>
        <dbReference type="ARBA" id="ARBA00022531"/>
    </source>
</evidence>
<feature type="binding site" evidence="8">
    <location>
        <position position="67"/>
    </location>
    <ligand>
        <name>chlorophyll a</name>
        <dbReference type="ChEBI" id="CHEBI:58416"/>
        <label>1</label>
    </ligand>
</feature>
<evidence type="ECO:0008006" key="11">
    <source>
        <dbReference type="Google" id="ProtNLM"/>
    </source>
</evidence>
<feature type="binding site" evidence="8">
    <location>
        <position position="64"/>
    </location>
    <ligand>
        <name>chlorophyll a</name>
        <dbReference type="ChEBI" id="CHEBI:58416"/>
        <label>1</label>
    </ligand>
</feature>
<comment type="similarity">
    <text evidence="3">Belongs to the fucoxanthin chlorophyll protein family.</text>
</comment>
<feature type="binding site" evidence="8">
    <location>
        <position position="174"/>
    </location>
    <ligand>
        <name>chlorophyll a</name>
        <dbReference type="ChEBI" id="CHEBI:58416"/>
        <label>1</label>
    </ligand>
</feature>
<dbReference type="GO" id="GO:0016168">
    <property type="term" value="F:chlorophyll binding"/>
    <property type="evidence" value="ECO:0007669"/>
    <property type="project" value="UniProtKB-KW"/>
</dbReference>
<reference evidence="10" key="1">
    <citation type="submission" date="2021-01" db="EMBL/GenBank/DDBJ databases">
        <authorList>
            <person name="Corre E."/>
            <person name="Pelletier E."/>
            <person name="Niang G."/>
            <person name="Scheremetjew M."/>
            <person name="Finn R."/>
            <person name="Kale V."/>
            <person name="Holt S."/>
            <person name="Cochrane G."/>
            <person name="Meng A."/>
            <person name="Brown T."/>
            <person name="Cohen L."/>
        </authorList>
    </citation>
    <scope>NUCLEOTIDE SEQUENCE</scope>
    <source>
        <strain evidence="10">CCAP1064/1</strain>
    </source>
</reference>
<evidence type="ECO:0000256" key="4">
    <source>
        <dbReference type="ARBA" id="ARBA00022528"/>
    </source>
</evidence>
<keyword evidence="5" id="KW-0602">Photosynthesis</keyword>
<feature type="binding site" description="axial binding residue" evidence="8">
    <location>
        <position position="69"/>
    </location>
    <ligand>
        <name>chlorophyll b</name>
        <dbReference type="ChEBI" id="CHEBI:61721"/>
        <label>1</label>
    </ligand>
    <ligandPart>
        <name>Mg</name>
        <dbReference type="ChEBI" id="CHEBI:25107"/>
    </ligandPart>
</feature>
<organism evidence="10">
    <name type="scientific">Proboscia inermis</name>
    <dbReference type="NCBI Taxonomy" id="420281"/>
    <lineage>
        <taxon>Eukaryota</taxon>
        <taxon>Sar</taxon>
        <taxon>Stramenopiles</taxon>
        <taxon>Ochrophyta</taxon>
        <taxon>Bacillariophyta</taxon>
        <taxon>Coscinodiscophyceae</taxon>
        <taxon>Rhizosoleniophycidae</taxon>
        <taxon>Rhizosoleniales</taxon>
        <taxon>Rhizosoleniaceae</taxon>
        <taxon>Proboscia</taxon>
    </lineage>
</organism>
<feature type="chain" id="PRO_5031025783" description="Plastid light harvesting protein" evidence="9">
    <location>
        <begin position="16"/>
        <end position="209"/>
    </location>
</feature>
<name>A0A7S0CED3_9STRA</name>
<keyword evidence="7" id="KW-0437">Light-harvesting polypeptide</keyword>
<comment type="function">
    <text evidence="1">The light-harvesting complex (LHC) functions as a light receptor, it captures and delivers excitation energy to photosystems with which it is closely associated. Energy is transferred from the carotenoid and chlorophyll C (or B) to chlorophyll A and the photosynthetic reaction centers where it is used to synthesize ATP and reducing power.</text>
</comment>
<dbReference type="PANTHER" id="PTHR21649">
    <property type="entry name" value="CHLOROPHYLL A/B BINDING PROTEIN"/>
    <property type="match status" value="1"/>
</dbReference>
<evidence type="ECO:0000256" key="6">
    <source>
        <dbReference type="ARBA" id="ARBA00022640"/>
    </source>
</evidence>
<keyword evidence="6" id="KW-0934">Plastid</keyword>
<evidence type="ECO:0000256" key="9">
    <source>
        <dbReference type="SAM" id="SignalP"/>
    </source>
</evidence>
<feature type="signal peptide" evidence="9">
    <location>
        <begin position="1"/>
        <end position="15"/>
    </location>
</feature>
<dbReference type="Pfam" id="PF00504">
    <property type="entry name" value="Chloroa_b-bind"/>
    <property type="match status" value="1"/>
</dbReference>
<evidence type="ECO:0000256" key="2">
    <source>
        <dbReference type="ARBA" id="ARBA00004229"/>
    </source>
</evidence>
<evidence type="ECO:0000256" key="1">
    <source>
        <dbReference type="ARBA" id="ARBA00004022"/>
    </source>
</evidence>
<proteinExistence type="inferred from homology"/>
<dbReference type="GO" id="GO:0009765">
    <property type="term" value="P:photosynthesis, light harvesting"/>
    <property type="evidence" value="ECO:0007669"/>
    <property type="project" value="InterPro"/>
</dbReference>
<evidence type="ECO:0000313" key="10">
    <source>
        <dbReference type="EMBL" id="CAD8421248.1"/>
    </source>
</evidence>
<comment type="subcellular location">
    <subcellularLocation>
        <location evidence="2">Plastid</location>
        <location evidence="2">Chloroplast</location>
    </subcellularLocation>
</comment>
<feature type="binding site" evidence="8">
    <location>
        <position position="169"/>
    </location>
    <ligand>
        <name>chlorophyll a</name>
        <dbReference type="ChEBI" id="CHEBI:58416"/>
        <label>1</label>
    </ligand>
</feature>
<dbReference type="AlphaFoldDB" id="A0A7S0CED3"/>
<feature type="binding site" evidence="8">
    <location>
        <position position="172"/>
    </location>
    <ligand>
        <name>chlorophyll a</name>
        <dbReference type="ChEBI" id="CHEBI:58416"/>
        <label>1</label>
    </ligand>
</feature>
<feature type="binding site" description="axial binding residue" evidence="8">
    <location>
        <position position="138"/>
    </location>
    <ligand>
        <name>chlorophyll b</name>
        <dbReference type="ChEBI" id="CHEBI:61721"/>
        <label>1</label>
    </ligand>
    <ligandPart>
        <name>Mg</name>
        <dbReference type="ChEBI" id="CHEBI:25107"/>
    </ligandPart>
</feature>
<dbReference type="GO" id="GO:0030076">
    <property type="term" value="C:light-harvesting complex"/>
    <property type="evidence" value="ECO:0007669"/>
    <property type="project" value="UniProtKB-KW"/>
</dbReference>
<dbReference type="SUPFAM" id="SSF103511">
    <property type="entry name" value="Chlorophyll a-b binding protein"/>
    <property type="match status" value="1"/>
</dbReference>
<dbReference type="GO" id="GO:0016020">
    <property type="term" value="C:membrane"/>
    <property type="evidence" value="ECO:0007669"/>
    <property type="project" value="InterPro"/>
</dbReference>
<keyword evidence="9" id="KW-0732">Signal</keyword>
<evidence type="ECO:0000256" key="3">
    <source>
        <dbReference type="ARBA" id="ARBA00005933"/>
    </source>
</evidence>
<sequence>MKLAVASFLIGSAAAFAPSQVARTSTNLAVNELDLGVTEPLGVYDPLGWLETEPESFERRRAVERKHGRICMIALIGQVVHANGIVFDGYISKSMGLKFSDIDPSCVGGKVLGGLTAIPTAGLVQILLLMGLIELAWLPASDYSGDYGVGWFGEDIEDPEIKARKLNAELNNGRAAMLAVFGNMVGEASTGQTLAESWGDGAILGISLS</sequence>
<keyword evidence="8" id="KW-0148">Chlorophyll</keyword>
<dbReference type="GO" id="GO:0009507">
    <property type="term" value="C:chloroplast"/>
    <property type="evidence" value="ECO:0007669"/>
    <property type="project" value="UniProtKB-SubCell"/>
</dbReference>
<feature type="binding site" description="axial binding residue" evidence="8">
    <location>
        <position position="134"/>
    </location>
    <ligand>
        <name>chlorophyll b</name>
        <dbReference type="ChEBI" id="CHEBI:61721"/>
        <label>1</label>
    </ligand>
    <ligandPart>
        <name>Mg</name>
        <dbReference type="ChEBI" id="CHEBI:25107"/>
    </ligandPart>
</feature>
<dbReference type="EMBL" id="HBEL01037247">
    <property type="protein sequence ID" value="CAD8421248.1"/>
    <property type="molecule type" value="Transcribed_RNA"/>
</dbReference>
<accession>A0A7S0CED3</accession>
<keyword evidence="4" id="KW-0150">Chloroplast</keyword>
<dbReference type="InterPro" id="IPR022796">
    <property type="entry name" value="Chloroa_b-bind"/>
</dbReference>
<keyword evidence="8" id="KW-0157">Chromophore</keyword>
<dbReference type="Gene3D" id="1.10.3460.10">
    <property type="entry name" value="Chlorophyll a/b binding protein domain"/>
    <property type="match status" value="1"/>
</dbReference>
<evidence type="ECO:0000256" key="8">
    <source>
        <dbReference type="PIRSR" id="PIRSR601344-1"/>
    </source>
</evidence>
<protein>
    <recommendedName>
        <fullName evidence="11">Plastid light harvesting protein</fullName>
    </recommendedName>
</protein>
<gene>
    <name evidence="10" type="ORF">PINE0816_LOCUS17401</name>
</gene>